<organism evidence="1 2">
    <name type="scientific">Anaerobaca lacustris</name>
    <dbReference type="NCBI Taxonomy" id="3044600"/>
    <lineage>
        <taxon>Bacteria</taxon>
        <taxon>Pseudomonadati</taxon>
        <taxon>Planctomycetota</taxon>
        <taxon>Phycisphaerae</taxon>
        <taxon>Sedimentisphaerales</taxon>
        <taxon>Anaerobacaceae</taxon>
        <taxon>Anaerobaca</taxon>
    </lineage>
</organism>
<keyword evidence="2" id="KW-1185">Reference proteome</keyword>
<dbReference type="EMBL" id="JASCXX010000015">
    <property type="protein sequence ID" value="MDI6449942.1"/>
    <property type="molecule type" value="Genomic_DNA"/>
</dbReference>
<sequence length="95" mass="10754">MAKTNSKNRTRSDKFPLTLHRTGQYCKKIRGSFYYFGKEKDQALQRYLEQASYLHTGKGKKPEVVAPCHFMSPPATLLSVDISPNTQSLASMLTI</sequence>
<accession>A0AAW6TWX0</accession>
<reference evidence="1" key="1">
    <citation type="submission" date="2023-05" db="EMBL/GenBank/DDBJ databases">
        <title>Anaerotaeda fermentans gen. nov., sp. nov., a novel anaerobic planctomycete of the new family within the order Sedimentisphaerales isolated from Taman Peninsula, Russia.</title>
        <authorList>
            <person name="Khomyakova M.A."/>
            <person name="Merkel A.Y."/>
            <person name="Slobodkin A.I."/>
        </authorList>
    </citation>
    <scope>NUCLEOTIDE SEQUENCE</scope>
    <source>
        <strain evidence="1">M17dextr</strain>
    </source>
</reference>
<dbReference type="RefSeq" id="WP_349245352.1">
    <property type="nucleotide sequence ID" value="NZ_JASCXX010000015.1"/>
</dbReference>
<proteinExistence type="predicted"/>
<dbReference type="Proteomes" id="UP001431776">
    <property type="component" value="Unassembled WGS sequence"/>
</dbReference>
<name>A0AAW6TWX0_9BACT</name>
<protein>
    <submittedName>
        <fullName evidence="1">Uncharacterized protein</fullName>
    </submittedName>
</protein>
<gene>
    <name evidence="1" type="ORF">QJ522_12860</name>
</gene>
<dbReference type="AlphaFoldDB" id="A0AAW6TWX0"/>
<comment type="caution">
    <text evidence="1">The sequence shown here is derived from an EMBL/GenBank/DDBJ whole genome shotgun (WGS) entry which is preliminary data.</text>
</comment>
<evidence type="ECO:0000313" key="1">
    <source>
        <dbReference type="EMBL" id="MDI6449942.1"/>
    </source>
</evidence>
<evidence type="ECO:0000313" key="2">
    <source>
        <dbReference type="Proteomes" id="UP001431776"/>
    </source>
</evidence>